<reference evidence="11" key="2">
    <citation type="submission" date="2020-08" db="EMBL/GenBank/DDBJ databases">
        <authorList>
            <person name="Kikuchi T."/>
        </authorList>
    </citation>
    <scope>NUCLEOTIDE SEQUENCE</scope>
    <source>
        <strain evidence="10">Ka4C1</strain>
    </source>
</reference>
<evidence type="ECO:0000313" key="11">
    <source>
        <dbReference type="EMBL" id="CAG9109332.1"/>
    </source>
</evidence>
<keyword evidence="2" id="KW-0221">Differentiation</keyword>
<dbReference type="Pfam" id="PF12533">
    <property type="entry name" value="Neuro_bHLH"/>
    <property type="match status" value="1"/>
</dbReference>
<evidence type="ECO:0000313" key="13">
    <source>
        <dbReference type="Proteomes" id="UP000659654"/>
    </source>
</evidence>
<dbReference type="Proteomes" id="UP000095284">
    <property type="component" value="Unplaced"/>
</dbReference>
<feature type="domain" description="BHLH" evidence="9">
    <location>
        <begin position="28"/>
        <end position="80"/>
    </location>
</feature>
<dbReference type="Proteomes" id="UP000659654">
    <property type="component" value="Unassembled WGS sequence"/>
</dbReference>
<dbReference type="SMART" id="SM00353">
    <property type="entry name" value="HLH"/>
    <property type="match status" value="1"/>
</dbReference>
<dbReference type="GO" id="GO:0005634">
    <property type="term" value="C:nucleus"/>
    <property type="evidence" value="ECO:0007669"/>
    <property type="project" value="TreeGrafter"/>
</dbReference>
<protein>
    <submittedName>
        <fullName evidence="10">(pine wood nematode) hypothetical protein</fullName>
    </submittedName>
    <submittedName>
        <fullName evidence="14">BHLH domain-containing protein</fullName>
    </submittedName>
</protein>
<evidence type="ECO:0000256" key="5">
    <source>
        <dbReference type="ARBA" id="ARBA00023125"/>
    </source>
</evidence>
<dbReference type="GO" id="GO:0046983">
    <property type="term" value="F:protein dimerization activity"/>
    <property type="evidence" value="ECO:0007669"/>
    <property type="project" value="InterPro"/>
</dbReference>
<dbReference type="Pfam" id="PF00010">
    <property type="entry name" value="HLH"/>
    <property type="match status" value="1"/>
</dbReference>
<keyword evidence="7" id="KW-0539">Nucleus</keyword>
<dbReference type="InterPro" id="IPR022575">
    <property type="entry name" value="NeuroD_DUF"/>
</dbReference>
<dbReference type="SMR" id="A0A1I7SPX5"/>
<evidence type="ECO:0000256" key="2">
    <source>
        <dbReference type="ARBA" id="ARBA00022782"/>
    </source>
</evidence>
<dbReference type="InterPro" id="IPR011598">
    <property type="entry name" value="bHLH_dom"/>
</dbReference>
<dbReference type="OrthoDB" id="10039134at2759"/>
<dbReference type="PANTHER" id="PTHR19290">
    <property type="entry name" value="BASIC HELIX-LOOP-HELIX PROTEIN NEUROGENIN-RELATED"/>
    <property type="match status" value="1"/>
</dbReference>
<evidence type="ECO:0000256" key="7">
    <source>
        <dbReference type="ARBA" id="ARBA00023242"/>
    </source>
</evidence>
<dbReference type="Gene3D" id="4.10.280.10">
    <property type="entry name" value="Helix-loop-helix DNA-binding domain"/>
    <property type="match status" value="1"/>
</dbReference>
<dbReference type="EMBL" id="CAJFDI010000003">
    <property type="protein sequence ID" value="CAD5222179.1"/>
    <property type="molecule type" value="Genomic_DNA"/>
</dbReference>
<dbReference type="GO" id="GO:0007423">
    <property type="term" value="P:sensory organ development"/>
    <property type="evidence" value="ECO:0007669"/>
    <property type="project" value="TreeGrafter"/>
</dbReference>
<dbReference type="InterPro" id="IPR050359">
    <property type="entry name" value="bHLH_transcription_factors"/>
</dbReference>
<dbReference type="eggNOG" id="KOG3898">
    <property type="taxonomic scope" value="Eukaryota"/>
</dbReference>
<keyword evidence="6" id="KW-0804">Transcription</keyword>
<dbReference type="GO" id="GO:0045944">
    <property type="term" value="P:positive regulation of transcription by RNA polymerase II"/>
    <property type="evidence" value="ECO:0007669"/>
    <property type="project" value="TreeGrafter"/>
</dbReference>
<keyword evidence="1" id="KW-0217">Developmental protein</keyword>
<sequence>MTRPTSSPSSSSMSSLCEGPEGVTKKIIRRRKANDRERNRMHGLNKAMDILRDRMPLLSTQQKLSKIETLRLAANYINMLNMTLQRNVEPSPLESARILSCGLSQTTANMIANLYNVPPRILMMTQQQKKLINTSTSSSEGEYFLNVESQFPTPGSAELQSLSMMAEGEYSCISSQGNMAPYNEMRNVYRPHNGQYQF</sequence>
<keyword evidence="5" id="KW-0238">DNA-binding</keyword>
<keyword evidence="4" id="KW-0805">Transcription regulation</keyword>
<dbReference type="Proteomes" id="UP000582659">
    <property type="component" value="Unassembled WGS sequence"/>
</dbReference>
<name>A0A1I7SPX5_BURXY</name>
<dbReference type="SUPFAM" id="SSF47459">
    <property type="entry name" value="HLH, helix-loop-helix DNA-binding domain"/>
    <property type="match status" value="1"/>
</dbReference>
<evidence type="ECO:0000313" key="12">
    <source>
        <dbReference type="Proteomes" id="UP000095284"/>
    </source>
</evidence>
<gene>
    <name evidence="10" type="ORF">BXYJ_LOCUS7147</name>
</gene>
<dbReference type="GO" id="GO:0070888">
    <property type="term" value="F:E-box binding"/>
    <property type="evidence" value="ECO:0007669"/>
    <property type="project" value="TreeGrafter"/>
</dbReference>
<proteinExistence type="predicted"/>
<evidence type="ECO:0000256" key="4">
    <source>
        <dbReference type="ARBA" id="ARBA00023015"/>
    </source>
</evidence>
<feature type="compositionally biased region" description="Low complexity" evidence="8">
    <location>
        <begin position="1"/>
        <end position="15"/>
    </location>
</feature>
<organism evidence="12 14">
    <name type="scientific">Bursaphelenchus xylophilus</name>
    <name type="common">Pinewood nematode worm</name>
    <name type="synonym">Aphelenchoides xylophilus</name>
    <dbReference type="NCBI Taxonomy" id="6326"/>
    <lineage>
        <taxon>Eukaryota</taxon>
        <taxon>Metazoa</taxon>
        <taxon>Ecdysozoa</taxon>
        <taxon>Nematoda</taxon>
        <taxon>Chromadorea</taxon>
        <taxon>Rhabditida</taxon>
        <taxon>Tylenchina</taxon>
        <taxon>Tylenchomorpha</taxon>
        <taxon>Aphelenchoidea</taxon>
        <taxon>Aphelenchoididae</taxon>
        <taxon>Bursaphelenchus</taxon>
    </lineage>
</organism>
<keyword evidence="3" id="KW-0524">Neurogenesis</keyword>
<keyword evidence="13" id="KW-1185">Reference proteome</keyword>
<dbReference type="GO" id="GO:0000981">
    <property type="term" value="F:DNA-binding transcription factor activity, RNA polymerase II-specific"/>
    <property type="evidence" value="ECO:0007669"/>
    <property type="project" value="TreeGrafter"/>
</dbReference>
<evidence type="ECO:0000256" key="3">
    <source>
        <dbReference type="ARBA" id="ARBA00022902"/>
    </source>
</evidence>
<evidence type="ECO:0000313" key="14">
    <source>
        <dbReference type="WBParaSite" id="BXY_1512000.1"/>
    </source>
</evidence>
<dbReference type="WBParaSite" id="BXY_1512000.1">
    <property type="protein sequence ID" value="BXY_1512000.1"/>
    <property type="gene ID" value="BXY_1512000"/>
</dbReference>
<dbReference type="AlphaFoldDB" id="A0A1I7SPX5"/>
<dbReference type="InterPro" id="IPR036638">
    <property type="entry name" value="HLH_DNA-bd_sf"/>
</dbReference>
<dbReference type="EMBL" id="CAJFCV020000003">
    <property type="protein sequence ID" value="CAG9109332.1"/>
    <property type="molecule type" value="Genomic_DNA"/>
</dbReference>
<accession>A0A1I7SPX5</accession>
<evidence type="ECO:0000313" key="10">
    <source>
        <dbReference type="EMBL" id="CAD5222179.1"/>
    </source>
</evidence>
<evidence type="ECO:0000256" key="1">
    <source>
        <dbReference type="ARBA" id="ARBA00022473"/>
    </source>
</evidence>
<dbReference type="GO" id="GO:0061564">
    <property type="term" value="P:axon development"/>
    <property type="evidence" value="ECO:0007669"/>
    <property type="project" value="TreeGrafter"/>
</dbReference>
<reference evidence="14" key="1">
    <citation type="submission" date="2016-11" db="UniProtKB">
        <authorList>
            <consortium name="WormBaseParasite"/>
        </authorList>
    </citation>
    <scope>IDENTIFICATION</scope>
</reference>
<dbReference type="PROSITE" id="PS50888">
    <property type="entry name" value="BHLH"/>
    <property type="match status" value="1"/>
</dbReference>
<evidence type="ECO:0000256" key="8">
    <source>
        <dbReference type="SAM" id="MobiDB-lite"/>
    </source>
</evidence>
<feature type="region of interest" description="Disordered" evidence="8">
    <location>
        <begin position="1"/>
        <end position="22"/>
    </location>
</feature>
<evidence type="ECO:0000256" key="6">
    <source>
        <dbReference type="ARBA" id="ARBA00023163"/>
    </source>
</evidence>
<dbReference type="PANTHER" id="PTHR19290:SF134">
    <property type="entry name" value="NEUROGENIC DIFFERENTIATION FACTOR 1"/>
    <property type="match status" value="1"/>
</dbReference>
<evidence type="ECO:0000259" key="9">
    <source>
        <dbReference type="PROSITE" id="PS50888"/>
    </source>
</evidence>